<organism evidence="2 3">
    <name type="scientific">Exidia glandulosa HHB12029</name>
    <dbReference type="NCBI Taxonomy" id="1314781"/>
    <lineage>
        <taxon>Eukaryota</taxon>
        <taxon>Fungi</taxon>
        <taxon>Dikarya</taxon>
        <taxon>Basidiomycota</taxon>
        <taxon>Agaricomycotina</taxon>
        <taxon>Agaricomycetes</taxon>
        <taxon>Auriculariales</taxon>
        <taxon>Exidiaceae</taxon>
        <taxon>Exidia</taxon>
    </lineage>
</organism>
<keyword evidence="3" id="KW-1185">Reference proteome</keyword>
<protein>
    <submittedName>
        <fullName evidence="2">Uncharacterized protein</fullName>
    </submittedName>
</protein>
<feature type="compositionally biased region" description="Basic and acidic residues" evidence="1">
    <location>
        <begin position="119"/>
        <end position="155"/>
    </location>
</feature>
<proteinExistence type="predicted"/>
<evidence type="ECO:0000256" key="1">
    <source>
        <dbReference type="SAM" id="MobiDB-lite"/>
    </source>
</evidence>
<feature type="compositionally biased region" description="Basic and acidic residues" evidence="1">
    <location>
        <begin position="188"/>
        <end position="206"/>
    </location>
</feature>
<gene>
    <name evidence="2" type="ORF">EXIGLDRAFT_518231</name>
</gene>
<evidence type="ECO:0000313" key="3">
    <source>
        <dbReference type="Proteomes" id="UP000077266"/>
    </source>
</evidence>
<reference evidence="2 3" key="1">
    <citation type="journal article" date="2016" name="Mol. Biol. Evol.">
        <title>Comparative Genomics of Early-Diverging Mushroom-Forming Fungi Provides Insights into the Origins of Lignocellulose Decay Capabilities.</title>
        <authorList>
            <person name="Nagy L.G."/>
            <person name="Riley R."/>
            <person name="Tritt A."/>
            <person name="Adam C."/>
            <person name="Daum C."/>
            <person name="Floudas D."/>
            <person name="Sun H."/>
            <person name="Yadav J.S."/>
            <person name="Pangilinan J."/>
            <person name="Larsson K.H."/>
            <person name="Matsuura K."/>
            <person name="Barry K."/>
            <person name="Labutti K."/>
            <person name="Kuo R."/>
            <person name="Ohm R.A."/>
            <person name="Bhattacharya S.S."/>
            <person name="Shirouzu T."/>
            <person name="Yoshinaga Y."/>
            <person name="Martin F.M."/>
            <person name="Grigoriev I.V."/>
            <person name="Hibbett D.S."/>
        </authorList>
    </citation>
    <scope>NUCLEOTIDE SEQUENCE [LARGE SCALE GENOMIC DNA]</scope>
    <source>
        <strain evidence="2 3">HHB12029</strain>
    </source>
</reference>
<accession>A0A165J644</accession>
<evidence type="ECO:0000313" key="2">
    <source>
        <dbReference type="EMBL" id="KZV94384.1"/>
    </source>
</evidence>
<dbReference type="OrthoDB" id="3183767at2759"/>
<feature type="compositionally biased region" description="Basic and acidic residues" evidence="1">
    <location>
        <begin position="88"/>
        <end position="102"/>
    </location>
</feature>
<dbReference type="EMBL" id="KV425973">
    <property type="protein sequence ID" value="KZV94384.1"/>
    <property type="molecule type" value="Genomic_DNA"/>
</dbReference>
<dbReference type="AlphaFoldDB" id="A0A165J644"/>
<feature type="region of interest" description="Disordered" evidence="1">
    <location>
        <begin position="83"/>
        <end position="206"/>
    </location>
</feature>
<dbReference type="InParanoid" id="A0A165J644"/>
<name>A0A165J644_EXIGL</name>
<dbReference type="Proteomes" id="UP000077266">
    <property type="component" value="Unassembled WGS sequence"/>
</dbReference>
<sequence>MHACWFGRDDIDDGRRRLTRVGWDEENKYGFIDPEYVLRACHIAPAFARGTAPFRAALRRAEEEIIITSMFSEGPTATCSCASAATESDTKSSYRNRIGDRQHLRRRPATGSEPEPTEEDTRDRATERGSEAGHEINVDLEARREAGDSDDKLDGDAQGGDEDDEEEDEMGMEDDGADADYFGLSLGNEKEQVDHDSPTTRRGYGE</sequence>
<feature type="compositionally biased region" description="Acidic residues" evidence="1">
    <location>
        <begin position="159"/>
        <end position="178"/>
    </location>
</feature>